<proteinExistence type="predicted"/>
<dbReference type="Proteomes" id="UP000049495">
    <property type="component" value="Unassembled WGS sequence"/>
</dbReference>
<dbReference type="EMBL" id="CCJV01000059">
    <property type="protein sequence ID" value="CDT14736.1"/>
    <property type="molecule type" value="Genomic_DNA"/>
</dbReference>
<accession>A0A0T7CUC7</accession>
<comment type="caution">
    <text evidence="1">The sequence shown here is derived from an EMBL/GenBank/DDBJ whole genome shotgun (WGS) entry which is preliminary data.</text>
</comment>
<organism evidence="1 4">
    <name type="scientific">Vibrio crassostreae</name>
    <dbReference type="NCBI Taxonomy" id="246167"/>
    <lineage>
        <taxon>Bacteria</taxon>
        <taxon>Pseudomonadati</taxon>
        <taxon>Pseudomonadota</taxon>
        <taxon>Gammaproteobacteria</taxon>
        <taxon>Vibrionales</taxon>
        <taxon>Vibrionaceae</taxon>
        <taxon>Vibrio</taxon>
    </lineage>
</organism>
<gene>
    <name evidence="2" type="ORF">VCR4J5_230073</name>
    <name evidence="1" type="ORF">VCR5J5_1510073</name>
</gene>
<name>A0A0T7CUC7_9VIBR</name>
<reference evidence="4" key="1">
    <citation type="submission" date="2014-06" db="EMBL/GenBank/DDBJ databases">
        <authorList>
            <person name="Le Roux Frederique"/>
        </authorList>
    </citation>
    <scope>NUCLEOTIDE SEQUENCE [LARGE SCALE GENOMIC DNA]</scope>
    <source>
        <strain evidence="4">J5-5</strain>
    </source>
</reference>
<evidence type="ECO:0000313" key="2">
    <source>
        <dbReference type="EMBL" id="CDT40122.1"/>
    </source>
</evidence>
<dbReference type="AlphaFoldDB" id="A0A0T7CUC7"/>
<dbReference type="EMBL" id="CCJX01000106">
    <property type="protein sequence ID" value="CDT40122.1"/>
    <property type="molecule type" value="Genomic_DNA"/>
</dbReference>
<reference evidence="1 3" key="2">
    <citation type="submission" date="2014-06" db="EMBL/GenBank/DDBJ databases">
        <authorList>
            <person name="Le Roux F."/>
        </authorList>
    </citation>
    <scope>NUCLEOTIDE SEQUENCE</scope>
    <source>
        <strain evidence="2 3">J5-4</strain>
        <strain evidence="1">J5-5</strain>
    </source>
</reference>
<sequence>MRPTAVRFSHTNRSAMRRRSGFVAAPTAKKLAPTMTLVEKTALLAPTTTKVIKAA</sequence>
<protein>
    <submittedName>
        <fullName evidence="1">Uncharacterized protein</fullName>
    </submittedName>
</protein>
<evidence type="ECO:0000313" key="1">
    <source>
        <dbReference type="EMBL" id="CDT14736.1"/>
    </source>
</evidence>
<evidence type="ECO:0000313" key="4">
    <source>
        <dbReference type="Proteomes" id="UP000049495"/>
    </source>
</evidence>
<dbReference type="GeneID" id="89594609"/>
<keyword evidence="3" id="KW-1185">Reference proteome</keyword>
<dbReference type="Proteomes" id="UP000049077">
    <property type="component" value="Unassembled WGS sequence"/>
</dbReference>
<evidence type="ECO:0000313" key="3">
    <source>
        <dbReference type="Proteomes" id="UP000049077"/>
    </source>
</evidence>
<dbReference type="RefSeq" id="WP_004739323.1">
    <property type="nucleotide sequence ID" value="NZ_AP025476.1"/>
</dbReference>